<dbReference type="Proteomes" id="UP001215598">
    <property type="component" value="Unassembled WGS sequence"/>
</dbReference>
<dbReference type="GO" id="GO:0003924">
    <property type="term" value="F:GTPase activity"/>
    <property type="evidence" value="ECO:0007669"/>
    <property type="project" value="InterPro"/>
</dbReference>
<dbReference type="SUPFAM" id="SSF52540">
    <property type="entry name" value="P-loop containing nucleoside triphosphate hydrolases"/>
    <property type="match status" value="1"/>
</dbReference>
<evidence type="ECO:0000313" key="2">
    <source>
        <dbReference type="EMBL" id="KAJ7715319.1"/>
    </source>
</evidence>
<evidence type="ECO:0000313" key="3">
    <source>
        <dbReference type="Proteomes" id="UP001215598"/>
    </source>
</evidence>
<dbReference type="InterPro" id="IPR001806">
    <property type="entry name" value="Small_GTPase"/>
</dbReference>
<name>A0AAD7HAD1_9AGAR</name>
<sequence>MTAHPVVANNCDLEYERQVGMNEGRDLAKHFGCKHIESSAKLRTSPKAEKPGDARWMPPAR</sequence>
<evidence type="ECO:0000256" key="1">
    <source>
        <dbReference type="SAM" id="MobiDB-lite"/>
    </source>
</evidence>
<dbReference type="InterPro" id="IPR027417">
    <property type="entry name" value="P-loop_NTPase"/>
</dbReference>
<dbReference type="Gene3D" id="3.40.50.300">
    <property type="entry name" value="P-loop containing nucleotide triphosphate hydrolases"/>
    <property type="match status" value="1"/>
</dbReference>
<dbReference type="EMBL" id="JARKIB010000310">
    <property type="protein sequence ID" value="KAJ7715319.1"/>
    <property type="molecule type" value="Genomic_DNA"/>
</dbReference>
<gene>
    <name evidence="2" type="ORF">B0H16DRAFT_1742027</name>
</gene>
<feature type="region of interest" description="Disordered" evidence="1">
    <location>
        <begin position="38"/>
        <end position="61"/>
    </location>
</feature>
<organism evidence="2 3">
    <name type="scientific">Mycena metata</name>
    <dbReference type="NCBI Taxonomy" id="1033252"/>
    <lineage>
        <taxon>Eukaryota</taxon>
        <taxon>Fungi</taxon>
        <taxon>Dikarya</taxon>
        <taxon>Basidiomycota</taxon>
        <taxon>Agaricomycotina</taxon>
        <taxon>Agaricomycetes</taxon>
        <taxon>Agaricomycetidae</taxon>
        <taxon>Agaricales</taxon>
        <taxon>Marasmiineae</taxon>
        <taxon>Mycenaceae</taxon>
        <taxon>Mycena</taxon>
    </lineage>
</organism>
<dbReference type="AlphaFoldDB" id="A0AAD7HAD1"/>
<comment type="caution">
    <text evidence="2">The sequence shown here is derived from an EMBL/GenBank/DDBJ whole genome shotgun (WGS) entry which is preliminary data.</text>
</comment>
<keyword evidence="3" id="KW-1185">Reference proteome</keyword>
<feature type="compositionally biased region" description="Basic and acidic residues" evidence="1">
    <location>
        <begin position="38"/>
        <end position="53"/>
    </location>
</feature>
<dbReference type="Pfam" id="PF00071">
    <property type="entry name" value="Ras"/>
    <property type="match status" value="1"/>
</dbReference>
<proteinExistence type="predicted"/>
<protein>
    <submittedName>
        <fullName evidence="2">Uncharacterized protein</fullName>
    </submittedName>
</protein>
<dbReference type="GO" id="GO:0005525">
    <property type="term" value="F:GTP binding"/>
    <property type="evidence" value="ECO:0007669"/>
    <property type="project" value="InterPro"/>
</dbReference>
<accession>A0AAD7HAD1</accession>
<reference evidence="2" key="1">
    <citation type="submission" date="2023-03" db="EMBL/GenBank/DDBJ databases">
        <title>Massive genome expansion in bonnet fungi (Mycena s.s.) driven by repeated elements and novel gene families across ecological guilds.</title>
        <authorList>
            <consortium name="Lawrence Berkeley National Laboratory"/>
            <person name="Harder C.B."/>
            <person name="Miyauchi S."/>
            <person name="Viragh M."/>
            <person name="Kuo A."/>
            <person name="Thoen E."/>
            <person name="Andreopoulos B."/>
            <person name="Lu D."/>
            <person name="Skrede I."/>
            <person name="Drula E."/>
            <person name="Henrissat B."/>
            <person name="Morin E."/>
            <person name="Kohler A."/>
            <person name="Barry K."/>
            <person name="LaButti K."/>
            <person name="Morin E."/>
            <person name="Salamov A."/>
            <person name="Lipzen A."/>
            <person name="Mereny Z."/>
            <person name="Hegedus B."/>
            <person name="Baldrian P."/>
            <person name="Stursova M."/>
            <person name="Weitz H."/>
            <person name="Taylor A."/>
            <person name="Grigoriev I.V."/>
            <person name="Nagy L.G."/>
            <person name="Martin F."/>
            <person name="Kauserud H."/>
        </authorList>
    </citation>
    <scope>NUCLEOTIDE SEQUENCE</scope>
    <source>
        <strain evidence="2">CBHHK182m</strain>
    </source>
</reference>